<sequence>MSKILSSTKNNTIVLRNRRRNKKYKLAIKSATKKYLFSIANYEQKKESLSFCLTNLSSVYKKIDKAVKKKVLHKNTAARKKSRLAKVMNNESYQ</sequence>
<name>A0A1Z1M864_9FLOR</name>
<dbReference type="GO" id="GO:0006412">
    <property type="term" value="P:translation"/>
    <property type="evidence" value="ECO:0007669"/>
    <property type="project" value="UniProtKB-UniRule"/>
</dbReference>
<keyword evidence="7" id="KW-0150">Chloroplast</keyword>
<proteinExistence type="inferred from homology"/>
<comment type="similarity">
    <text evidence="1 6">Belongs to the bacterial ribosomal protein bS20 family.</text>
</comment>
<comment type="subcellular location">
    <subcellularLocation>
        <location evidence="6">Plastid</location>
        <location evidence="6">Chloroplast</location>
    </subcellularLocation>
</comment>
<dbReference type="GO" id="GO:0015935">
    <property type="term" value="C:small ribosomal subunit"/>
    <property type="evidence" value="ECO:0007669"/>
    <property type="project" value="TreeGrafter"/>
</dbReference>
<dbReference type="EMBL" id="MF101421">
    <property type="protein sequence ID" value="ARW62083.1"/>
    <property type="molecule type" value="Genomic_DNA"/>
</dbReference>
<dbReference type="GO" id="GO:0009507">
    <property type="term" value="C:chloroplast"/>
    <property type="evidence" value="ECO:0007669"/>
    <property type="project" value="UniProtKB-SubCell"/>
</dbReference>
<geneLocation type="chloroplast" evidence="7"/>
<protein>
    <recommendedName>
        <fullName evidence="6">Small ribosomal subunit protein bS20c</fullName>
    </recommendedName>
</protein>
<keyword evidence="3 6" id="KW-0694">RNA-binding</keyword>
<dbReference type="AlphaFoldDB" id="A0A1Z1M864"/>
<evidence type="ECO:0000256" key="4">
    <source>
        <dbReference type="ARBA" id="ARBA00022980"/>
    </source>
</evidence>
<dbReference type="PANTHER" id="PTHR33398">
    <property type="entry name" value="30S RIBOSOMAL PROTEIN S20"/>
    <property type="match status" value="1"/>
</dbReference>
<dbReference type="Pfam" id="PF01649">
    <property type="entry name" value="Ribosomal_S20p"/>
    <property type="match status" value="1"/>
</dbReference>
<evidence type="ECO:0000256" key="6">
    <source>
        <dbReference type="HAMAP-Rule" id="MF_00500"/>
    </source>
</evidence>
<dbReference type="GO" id="GO:0070181">
    <property type="term" value="F:small ribosomal subunit rRNA binding"/>
    <property type="evidence" value="ECO:0007669"/>
    <property type="project" value="TreeGrafter"/>
</dbReference>
<keyword evidence="5 6" id="KW-0687">Ribonucleoprotein</keyword>
<evidence type="ECO:0000256" key="1">
    <source>
        <dbReference type="ARBA" id="ARBA00007634"/>
    </source>
</evidence>
<dbReference type="RefSeq" id="YP_009393521.1">
    <property type="nucleotide sequence ID" value="NC_035268.1"/>
</dbReference>
<reference evidence="7" key="1">
    <citation type="journal article" date="2017" name="J. Phycol.">
        <title>Analysis of chloroplast genomes and a supermatrix inform reclassification of the Rhodomelaceae (Rhodophyta).</title>
        <authorList>
            <person name="Diaz-Tapia P."/>
            <person name="Maggs C.A."/>
            <person name="West J.A."/>
            <person name="Verbruggen H."/>
        </authorList>
    </citation>
    <scope>NUCLEOTIDE SEQUENCE</scope>
    <source>
        <strain evidence="7">JW3897</strain>
    </source>
</reference>
<dbReference type="InterPro" id="IPR036510">
    <property type="entry name" value="Ribosomal_bS20_sf"/>
</dbReference>
<dbReference type="InterPro" id="IPR002583">
    <property type="entry name" value="Ribosomal_bS20"/>
</dbReference>
<keyword evidence="4 6" id="KW-0689">Ribosomal protein</keyword>
<dbReference type="PANTHER" id="PTHR33398:SF1">
    <property type="entry name" value="SMALL RIBOSOMAL SUBUNIT PROTEIN BS20C"/>
    <property type="match status" value="1"/>
</dbReference>
<dbReference type="SUPFAM" id="SSF46992">
    <property type="entry name" value="Ribosomal protein S20"/>
    <property type="match status" value="1"/>
</dbReference>
<gene>
    <name evidence="6 7" type="primary">rps20</name>
</gene>
<organism evidence="7">
    <name type="scientific">Bostrychia simpliciuscula</name>
    <dbReference type="NCBI Taxonomy" id="324754"/>
    <lineage>
        <taxon>Eukaryota</taxon>
        <taxon>Rhodophyta</taxon>
        <taxon>Florideophyceae</taxon>
        <taxon>Rhodymeniophycidae</taxon>
        <taxon>Ceramiales</taxon>
        <taxon>Rhodomelaceae</taxon>
        <taxon>Bostrychia</taxon>
    </lineage>
</organism>
<dbReference type="NCBIfam" id="TIGR00029">
    <property type="entry name" value="S20"/>
    <property type="match status" value="1"/>
</dbReference>
<dbReference type="HAMAP" id="MF_00500">
    <property type="entry name" value="Ribosomal_bS20"/>
    <property type="match status" value="1"/>
</dbReference>
<keyword evidence="7" id="KW-0934">Plastid</keyword>
<dbReference type="GeneID" id="33355229"/>
<accession>A0A1Z1M864</accession>
<evidence type="ECO:0000256" key="3">
    <source>
        <dbReference type="ARBA" id="ARBA00022884"/>
    </source>
</evidence>
<dbReference type="GO" id="GO:0005829">
    <property type="term" value="C:cytosol"/>
    <property type="evidence" value="ECO:0007669"/>
    <property type="project" value="TreeGrafter"/>
</dbReference>
<dbReference type="Gene3D" id="1.20.58.110">
    <property type="entry name" value="Ribosomal protein S20"/>
    <property type="match status" value="1"/>
</dbReference>
<comment type="function">
    <text evidence="6">Binds directly to 16S ribosomal RNA.</text>
</comment>
<evidence type="ECO:0000313" key="7">
    <source>
        <dbReference type="EMBL" id="ARW62083.1"/>
    </source>
</evidence>
<dbReference type="GO" id="GO:0003735">
    <property type="term" value="F:structural constituent of ribosome"/>
    <property type="evidence" value="ECO:0007669"/>
    <property type="project" value="InterPro"/>
</dbReference>
<evidence type="ECO:0000256" key="2">
    <source>
        <dbReference type="ARBA" id="ARBA00022730"/>
    </source>
</evidence>
<evidence type="ECO:0000256" key="5">
    <source>
        <dbReference type="ARBA" id="ARBA00023274"/>
    </source>
</evidence>
<keyword evidence="2 6" id="KW-0699">rRNA-binding</keyword>